<evidence type="ECO:0000313" key="1">
    <source>
        <dbReference type="EMBL" id="RRG23555.1"/>
    </source>
</evidence>
<keyword evidence="2" id="KW-1185">Reference proteome</keyword>
<accession>A0A425Y535</accession>
<evidence type="ECO:0000313" key="2">
    <source>
        <dbReference type="Proteomes" id="UP000285794"/>
    </source>
</evidence>
<dbReference type="EMBL" id="QQWG01000003">
    <property type="protein sequence ID" value="RRG23555.1"/>
    <property type="molecule type" value="Genomic_DNA"/>
</dbReference>
<gene>
    <name evidence="1" type="ORF">DWB61_03950</name>
</gene>
<sequence>MVSNQSYAQEALGEKLQPYVGNTYTYTFKNIPENLKYEFYFSTDKIGKGDKTTGTAYNLYFNATTPATGTIPTGGGDAVVKVDWPTGAVPAIIDIPVYLFIRVYQDPHTNICENFNAVEIIPRANAFVVNFADITAGGTIESCPDFKDLEAVVEPSATYTYNAGTTELTFTATRDGGASANEWSTQFDINQVGGTVDYTYSISGGATVTPQTGSANETVTIPTITSETITITLEVQNFQGQVPVFTINNITAQDKVNLASPASITGLTHTIKEIPVIGDFE</sequence>
<dbReference type="AlphaFoldDB" id="A0A425Y535"/>
<proteinExistence type="predicted"/>
<reference evidence="1 2" key="1">
    <citation type="submission" date="2018-07" db="EMBL/GenBank/DDBJ databases">
        <title>Draft genome sequence of Ancylomarina sp. M1P.</title>
        <authorList>
            <person name="Yadav S."/>
            <person name="Villanueva L."/>
            <person name="Damste J.S.S."/>
        </authorList>
    </citation>
    <scope>NUCLEOTIDE SEQUENCE [LARGE SCALE GENOMIC DNA]</scope>
    <source>
        <strain evidence="1 2">M1P</strain>
    </source>
</reference>
<name>A0A425Y535_9BACT</name>
<organism evidence="1 2">
    <name type="scientific">Ancylomarina euxinus</name>
    <dbReference type="NCBI Taxonomy" id="2283627"/>
    <lineage>
        <taxon>Bacteria</taxon>
        <taxon>Pseudomonadati</taxon>
        <taxon>Bacteroidota</taxon>
        <taxon>Bacteroidia</taxon>
        <taxon>Marinilabiliales</taxon>
        <taxon>Marinifilaceae</taxon>
        <taxon>Ancylomarina</taxon>
    </lineage>
</organism>
<dbReference type="Proteomes" id="UP000285794">
    <property type="component" value="Unassembled WGS sequence"/>
</dbReference>
<protein>
    <submittedName>
        <fullName evidence="1">Uncharacterized protein</fullName>
    </submittedName>
</protein>
<comment type="caution">
    <text evidence="1">The sequence shown here is derived from an EMBL/GenBank/DDBJ whole genome shotgun (WGS) entry which is preliminary data.</text>
</comment>